<dbReference type="SUPFAM" id="SSF102735">
    <property type="entry name" value="Trigger factor ribosome-binding domain"/>
    <property type="match status" value="1"/>
</dbReference>
<dbReference type="Gene3D" id="3.10.50.40">
    <property type="match status" value="1"/>
</dbReference>
<dbReference type="PANTHER" id="PTHR30560">
    <property type="entry name" value="TRIGGER FACTOR CHAPERONE AND PEPTIDYL-PROLYL CIS/TRANS ISOMERASE"/>
    <property type="match status" value="1"/>
</dbReference>
<comment type="caution">
    <text evidence="17">The sequence shown here is derived from an EMBL/GenBank/DDBJ whole genome shotgun (WGS) entry which is preliminary data.</text>
</comment>
<evidence type="ECO:0000256" key="3">
    <source>
        <dbReference type="ARBA" id="ARBA00013194"/>
    </source>
</evidence>
<evidence type="ECO:0000256" key="7">
    <source>
        <dbReference type="ARBA" id="ARBA00023186"/>
    </source>
</evidence>
<evidence type="ECO:0000256" key="12">
    <source>
        <dbReference type="HAMAP-Rule" id="MF_00303"/>
    </source>
</evidence>
<evidence type="ECO:0000256" key="6">
    <source>
        <dbReference type="ARBA" id="ARBA00023110"/>
    </source>
</evidence>
<evidence type="ECO:0000313" key="17">
    <source>
        <dbReference type="EMBL" id="RBP09079.1"/>
    </source>
</evidence>
<feature type="domain" description="PPIase FKBP-type" evidence="16">
    <location>
        <begin position="171"/>
        <end position="256"/>
    </location>
</feature>
<evidence type="ECO:0000256" key="15">
    <source>
        <dbReference type="SAM" id="MobiDB-lite"/>
    </source>
</evidence>
<comment type="similarity">
    <text evidence="2 12 14">Belongs to the FKBP-type PPIase family. Tig subfamily.</text>
</comment>
<dbReference type="InterPro" id="IPR037041">
    <property type="entry name" value="Trigger_fac_C_sf"/>
</dbReference>
<comment type="domain">
    <text evidence="12">Consists of 3 domains; the N-terminus binds the ribosome, the middle domain has PPIase activity, while the C-terminus has intrinsic chaperone activity on its own.</text>
</comment>
<dbReference type="Gene3D" id="1.10.3120.10">
    <property type="entry name" value="Trigger factor, C-terminal domain"/>
    <property type="match status" value="1"/>
</dbReference>
<dbReference type="HAMAP" id="MF_00303">
    <property type="entry name" value="Trigger_factor_Tig"/>
    <property type="match status" value="1"/>
</dbReference>
<dbReference type="GO" id="GO:0005737">
    <property type="term" value="C:cytoplasm"/>
    <property type="evidence" value="ECO:0007669"/>
    <property type="project" value="UniProtKB-SubCell"/>
</dbReference>
<dbReference type="EMBL" id="QNRK01000023">
    <property type="protein sequence ID" value="RBP09079.1"/>
    <property type="molecule type" value="Genomic_DNA"/>
</dbReference>
<dbReference type="Gene3D" id="3.30.70.1050">
    <property type="entry name" value="Trigger factor ribosome-binding domain"/>
    <property type="match status" value="1"/>
</dbReference>
<dbReference type="SUPFAM" id="SSF109998">
    <property type="entry name" value="Triger factor/SurA peptide-binding domain-like"/>
    <property type="match status" value="1"/>
</dbReference>
<feature type="region of interest" description="Disordered" evidence="15">
    <location>
        <begin position="447"/>
        <end position="488"/>
    </location>
</feature>
<protein>
    <recommendedName>
        <fullName evidence="4 12">Trigger factor</fullName>
        <shortName evidence="12">TF</shortName>
        <ecNumber evidence="3 12">5.2.1.8</ecNumber>
    </recommendedName>
    <alternativeName>
        <fullName evidence="11 12">PPIase</fullName>
    </alternativeName>
</protein>
<dbReference type="GO" id="GO:0015031">
    <property type="term" value="P:protein transport"/>
    <property type="evidence" value="ECO:0007669"/>
    <property type="project" value="UniProtKB-UniRule"/>
</dbReference>
<dbReference type="GO" id="GO:0051083">
    <property type="term" value="P:'de novo' cotranslational protein folding"/>
    <property type="evidence" value="ECO:0007669"/>
    <property type="project" value="TreeGrafter"/>
</dbReference>
<dbReference type="Pfam" id="PF05698">
    <property type="entry name" value="Trigger_C"/>
    <property type="match status" value="1"/>
</dbReference>
<dbReference type="GO" id="GO:0043022">
    <property type="term" value="F:ribosome binding"/>
    <property type="evidence" value="ECO:0007669"/>
    <property type="project" value="TreeGrafter"/>
</dbReference>
<dbReference type="InterPro" id="IPR008881">
    <property type="entry name" value="Trigger_fac_ribosome-bd_bac"/>
</dbReference>
<proteinExistence type="inferred from homology"/>
<name>A0A366F5N2_9HYPH</name>
<dbReference type="GO" id="GO:0003755">
    <property type="term" value="F:peptidyl-prolyl cis-trans isomerase activity"/>
    <property type="evidence" value="ECO:0007669"/>
    <property type="project" value="UniProtKB-UniRule"/>
</dbReference>
<evidence type="ECO:0000256" key="9">
    <source>
        <dbReference type="ARBA" id="ARBA00023306"/>
    </source>
</evidence>
<dbReference type="InterPro" id="IPR036611">
    <property type="entry name" value="Trigger_fac_ribosome-bd_sf"/>
</dbReference>
<evidence type="ECO:0000256" key="8">
    <source>
        <dbReference type="ARBA" id="ARBA00023235"/>
    </source>
</evidence>
<dbReference type="InterPro" id="IPR005215">
    <property type="entry name" value="Trig_fac"/>
</dbReference>
<evidence type="ECO:0000313" key="18">
    <source>
        <dbReference type="Proteomes" id="UP000253529"/>
    </source>
</evidence>
<dbReference type="PROSITE" id="PS50059">
    <property type="entry name" value="FKBP_PPIASE"/>
    <property type="match status" value="1"/>
</dbReference>
<gene>
    <name evidence="12" type="primary">tig</name>
    <name evidence="17" type="ORF">DFR50_12349</name>
</gene>
<dbReference type="SUPFAM" id="SSF54534">
    <property type="entry name" value="FKBP-like"/>
    <property type="match status" value="1"/>
</dbReference>
<reference evidence="17 18" key="1">
    <citation type="submission" date="2018-06" db="EMBL/GenBank/DDBJ databases">
        <title>Genomic Encyclopedia of Type Strains, Phase IV (KMG-IV): sequencing the most valuable type-strain genomes for metagenomic binning, comparative biology and taxonomic classification.</title>
        <authorList>
            <person name="Goeker M."/>
        </authorList>
    </citation>
    <scope>NUCLEOTIDE SEQUENCE [LARGE SCALE GENOMIC DNA]</scope>
    <source>
        <strain evidence="17 18">DSM 24875</strain>
    </source>
</reference>
<dbReference type="GO" id="GO:0051301">
    <property type="term" value="P:cell division"/>
    <property type="evidence" value="ECO:0007669"/>
    <property type="project" value="UniProtKB-KW"/>
</dbReference>
<evidence type="ECO:0000256" key="13">
    <source>
        <dbReference type="PROSITE-ProRule" id="PRU00277"/>
    </source>
</evidence>
<dbReference type="RefSeq" id="WP_113890999.1">
    <property type="nucleotide sequence ID" value="NZ_QNRK01000023.1"/>
</dbReference>
<evidence type="ECO:0000256" key="5">
    <source>
        <dbReference type="ARBA" id="ARBA00022618"/>
    </source>
</evidence>
<evidence type="ECO:0000256" key="1">
    <source>
        <dbReference type="ARBA" id="ARBA00000971"/>
    </source>
</evidence>
<keyword evidence="12" id="KW-0963">Cytoplasm</keyword>
<dbReference type="InterPro" id="IPR027304">
    <property type="entry name" value="Trigger_fact/SurA_dom_sf"/>
</dbReference>
<dbReference type="PANTHER" id="PTHR30560:SF3">
    <property type="entry name" value="TRIGGER FACTOR-LIKE PROTEIN TIG, CHLOROPLASTIC"/>
    <property type="match status" value="1"/>
</dbReference>
<keyword evidence="6 12" id="KW-0697">Rotamase</keyword>
<dbReference type="AlphaFoldDB" id="A0A366F5N2"/>
<dbReference type="Proteomes" id="UP000253529">
    <property type="component" value="Unassembled WGS sequence"/>
</dbReference>
<evidence type="ECO:0000259" key="16">
    <source>
        <dbReference type="PROSITE" id="PS50059"/>
    </source>
</evidence>
<dbReference type="FunFam" id="3.10.50.40:FF:000001">
    <property type="entry name" value="Trigger factor"/>
    <property type="match status" value="1"/>
</dbReference>
<dbReference type="EC" id="5.2.1.8" evidence="3 12"/>
<evidence type="ECO:0000256" key="2">
    <source>
        <dbReference type="ARBA" id="ARBA00005464"/>
    </source>
</evidence>
<evidence type="ECO:0000256" key="11">
    <source>
        <dbReference type="ARBA" id="ARBA00029986"/>
    </source>
</evidence>
<dbReference type="InterPro" id="IPR008880">
    <property type="entry name" value="Trigger_fac_C"/>
</dbReference>
<dbReference type="PIRSF" id="PIRSF003095">
    <property type="entry name" value="Trigger_factor"/>
    <property type="match status" value="1"/>
</dbReference>
<dbReference type="Pfam" id="PF00254">
    <property type="entry name" value="FKBP_C"/>
    <property type="match status" value="1"/>
</dbReference>
<keyword evidence="7 12" id="KW-0143">Chaperone</keyword>
<keyword evidence="18" id="KW-1185">Reference proteome</keyword>
<dbReference type="Pfam" id="PF05697">
    <property type="entry name" value="Trigger_N"/>
    <property type="match status" value="1"/>
</dbReference>
<feature type="compositionally biased region" description="Low complexity" evidence="15">
    <location>
        <begin position="452"/>
        <end position="475"/>
    </location>
</feature>
<dbReference type="NCBIfam" id="TIGR00115">
    <property type="entry name" value="tig"/>
    <property type="match status" value="1"/>
</dbReference>
<evidence type="ECO:0000256" key="4">
    <source>
        <dbReference type="ARBA" id="ARBA00016902"/>
    </source>
</evidence>
<keyword evidence="5 12" id="KW-0132">Cell division</keyword>
<dbReference type="InterPro" id="IPR001179">
    <property type="entry name" value="PPIase_FKBP_dom"/>
</dbReference>
<dbReference type="OrthoDB" id="9767721at2"/>
<organism evidence="17 18">
    <name type="scientific">Roseiarcus fermentans</name>
    <dbReference type="NCBI Taxonomy" id="1473586"/>
    <lineage>
        <taxon>Bacteria</taxon>
        <taxon>Pseudomonadati</taxon>
        <taxon>Pseudomonadota</taxon>
        <taxon>Alphaproteobacteria</taxon>
        <taxon>Hyphomicrobiales</taxon>
        <taxon>Roseiarcaceae</taxon>
        <taxon>Roseiarcus</taxon>
    </lineage>
</organism>
<dbReference type="GO" id="GO:0043335">
    <property type="term" value="P:protein unfolding"/>
    <property type="evidence" value="ECO:0007669"/>
    <property type="project" value="TreeGrafter"/>
</dbReference>
<keyword evidence="9 12" id="KW-0131">Cell cycle</keyword>
<dbReference type="InterPro" id="IPR046357">
    <property type="entry name" value="PPIase_dom_sf"/>
</dbReference>
<dbReference type="GO" id="GO:0044183">
    <property type="term" value="F:protein folding chaperone"/>
    <property type="evidence" value="ECO:0007669"/>
    <property type="project" value="TreeGrafter"/>
</dbReference>
<accession>A0A366F5N2</accession>
<evidence type="ECO:0000256" key="10">
    <source>
        <dbReference type="ARBA" id="ARBA00024849"/>
    </source>
</evidence>
<comment type="function">
    <text evidence="10 12">Involved in protein export. Acts as a chaperone by maintaining the newly synthesized protein in an open conformation. Functions as a peptidyl-prolyl cis-trans isomerase.</text>
</comment>
<comment type="subcellular location">
    <subcellularLocation>
        <location evidence="12">Cytoplasm</location>
    </subcellularLocation>
    <text evidence="12">About half TF is bound to the ribosome near the polypeptide exit tunnel while the other half is free in the cytoplasm.</text>
</comment>
<keyword evidence="8 12" id="KW-0413">Isomerase</keyword>
<evidence type="ECO:0000256" key="14">
    <source>
        <dbReference type="RuleBase" id="RU003914"/>
    </source>
</evidence>
<sequence length="488" mass="53568">MQVTETLSQGLKREYDIFLPASDLAAKLNSQLAEMRSKAQIKGFRPGKVPLEHLRRIYGKSVMADVVQTAINTANKQIVDDNKLRLAREPRVNLPEDQSTIEAALEARGDLSFKIALEVLPTFEIGDFSELELERLTADVEDSEIATAIDRLADGRRTFADRGEGAKAENGDRVTIDFDGKIDGVAFEGGDGRDIPVLIGSNTFIPGFEEQLVGAAAGERRVITATFPEAYAAPALAGKTAEFDVTVKTVEAPEALEIDDAFAAGLGMESLDKLKEFVRDRMAADYAKFSRDKIKRQLLDKLDTLYTFELPEGLVNQEFDGIWAQVTQEQQSSGKSFADENTTEEAARADYRRIAERRVRLGLLLAEVGARAAVRIEDDEISQAVIARARQFPGQEKQVWDFYRNNQQALAELRAPIYEEKVVDHILGLAKVTERKVPREELIKPLEDELPAAKAAEPVTAAAADQPAETADQPAETVAAAPAGQPAD</sequence>
<comment type="catalytic activity">
    <reaction evidence="1 12 13">
        <text>[protein]-peptidylproline (omega=180) = [protein]-peptidylproline (omega=0)</text>
        <dbReference type="Rhea" id="RHEA:16237"/>
        <dbReference type="Rhea" id="RHEA-COMP:10747"/>
        <dbReference type="Rhea" id="RHEA-COMP:10748"/>
        <dbReference type="ChEBI" id="CHEBI:83833"/>
        <dbReference type="ChEBI" id="CHEBI:83834"/>
        <dbReference type="EC" id="5.2.1.8"/>
    </reaction>
</comment>